<dbReference type="PANTHER" id="PTHR34596:SF2">
    <property type="entry name" value="CHITOPORIN"/>
    <property type="match status" value="1"/>
</dbReference>
<comment type="similarity">
    <text evidence="1">Belongs to the outer membrane porin (Opr) (TC 1.B.25) family.</text>
</comment>
<evidence type="ECO:0000313" key="4">
    <source>
        <dbReference type="EMBL" id="MBT8765380.1"/>
    </source>
</evidence>
<proteinExistence type="inferred from homology"/>
<protein>
    <submittedName>
        <fullName evidence="4">OprD family porin</fullName>
    </submittedName>
</protein>
<dbReference type="Pfam" id="PF03573">
    <property type="entry name" value="OprD"/>
    <property type="match status" value="1"/>
</dbReference>
<organism evidence="4 5">
    <name type="scientific">Metapseudomonas boanensis</name>
    <dbReference type="NCBI Taxonomy" id="2822138"/>
    <lineage>
        <taxon>Bacteria</taxon>
        <taxon>Pseudomonadati</taxon>
        <taxon>Pseudomonadota</taxon>
        <taxon>Gammaproteobacteria</taxon>
        <taxon>Pseudomonadales</taxon>
        <taxon>Pseudomonadaceae</taxon>
        <taxon>Metapseudomonas</taxon>
    </lineage>
</organism>
<comment type="caution">
    <text evidence="4">The sequence shown here is derived from an EMBL/GenBank/DDBJ whole genome shotgun (WGS) entry which is preliminary data.</text>
</comment>
<dbReference type="InterPro" id="IPR023614">
    <property type="entry name" value="Porin_dom_sf"/>
</dbReference>
<evidence type="ECO:0000256" key="1">
    <source>
        <dbReference type="ARBA" id="ARBA00009075"/>
    </source>
</evidence>
<accession>A0ABS5XE79</accession>
<dbReference type="RefSeq" id="WP_215372440.1">
    <property type="nucleotide sequence ID" value="NZ_JAGTIS010000002.1"/>
</dbReference>
<dbReference type="Gene3D" id="2.40.160.10">
    <property type="entry name" value="Porin"/>
    <property type="match status" value="1"/>
</dbReference>
<dbReference type="InterPro" id="IPR005318">
    <property type="entry name" value="OM_porin_bac"/>
</dbReference>
<keyword evidence="5" id="KW-1185">Reference proteome</keyword>
<keyword evidence="2" id="KW-0813">Transport</keyword>
<dbReference type="PANTHER" id="PTHR34596">
    <property type="entry name" value="CHITOPORIN"/>
    <property type="match status" value="1"/>
</dbReference>
<gene>
    <name evidence="4" type="ORF">J7302_04420</name>
</gene>
<evidence type="ECO:0000256" key="3">
    <source>
        <dbReference type="ARBA" id="ARBA00022729"/>
    </source>
</evidence>
<reference evidence="4 5" key="1">
    <citation type="submission" date="2021-04" db="EMBL/GenBank/DDBJ databases">
        <title>Pseudomonas boanensis sp. nov., a bacterium isolated from river water used for household purposes in Boane District, Mozambique.</title>
        <authorList>
            <person name="Nicklasson M."/>
            <person name="Martin-Rodriguez A.J."/>
            <person name="Thorell K."/>
            <person name="Neves L."/>
            <person name="Mussagy A."/>
            <person name="Rydberg H.A."/>
            <person name="Hernroth B."/>
            <person name="Svensson-Stadler L."/>
            <person name="Sjoling A."/>
        </authorList>
    </citation>
    <scope>NUCLEOTIDE SEQUENCE [LARGE SCALE GENOMIC DNA]</scope>
    <source>
        <strain evidence="4 5">DB1</strain>
    </source>
</reference>
<sequence>MGMADVEAEPAADALADPSWSLLGRNYFLHNDFRSDSSSGQNYRQEWAQGFIGEFRSGYTPGAIGLGTDVHGFLGIKLDGGRGHAGTGLLPRGDDGRSADDFSSAGASLKLRMGRSQLRYGEMTVETPVFDTGDKRLQPEYATGFLLDSAEVEDLHTQAGHFTSFKNQDSSSGHGDFSGYGATTSGSSISLAGVDFAPPGRFSGALYGAQLDDTWRQGYLNLRLQQSPLLLDANLYRTRDQGAANAGAIDTLAYSLSVKYLAGAQAVTLAYQHIDGDTPFDFVGGDSIYLANSVKYADFNGPNERSCQVRYDLDMAMLGIPGLTFMTRYVSGRDIDGTSAPAGGAYNPFDPVTGRFVPQQGRDGKHWERDIDLHYQVMSGVAKDLSIKLSHVSHRGNSAQAGDDIDRLYLILEYPLKDWL</sequence>
<dbReference type="Proteomes" id="UP001519667">
    <property type="component" value="Unassembled WGS sequence"/>
</dbReference>
<name>A0ABS5XE79_9GAMM</name>
<keyword evidence="3" id="KW-0732">Signal</keyword>
<evidence type="ECO:0000313" key="5">
    <source>
        <dbReference type="Proteomes" id="UP001519667"/>
    </source>
</evidence>
<evidence type="ECO:0000256" key="2">
    <source>
        <dbReference type="ARBA" id="ARBA00022448"/>
    </source>
</evidence>
<dbReference type="EMBL" id="JAGTIS010000002">
    <property type="protein sequence ID" value="MBT8765380.1"/>
    <property type="molecule type" value="Genomic_DNA"/>
</dbReference>